<dbReference type="Proteomes" id="UP000289708">
    <property type="component" value="Unassembled WGS sequence"/>
</dbReference>
<evidence type="ECO:0000313" key="2">
    <source>
        <dbReference type="Proteomes" id="UP000289708"/>
    </source>
</evidence>
<dbReference type="RefSeq" id="WP_128778254.1">
    <property type="nucleotide sequence ID" value="NZ_RYFI01000014.1"/>
</dbReference>
<dbReference type="EMBL" id="RYFI01000014">
    <property type="protein sequence ID" value="RXF72087.1"/>
    <property type="molecule type" value="Genomic_DNA"/>
</dbReference>
<comment type="caution">
    <text evidence="1">The sequence shown here is derived from an EMBL/GenBank/DDBJ whole genome shotgun (WGS) entry which is preliminary data.</text>
</comment>
<gene>
    <name evidence="1" type="ORF">EK403_14860</name>
</gene>
<protein>
    <submittedName>
        <fullName evidence="1">Uncharacterized protein</fullName>
    </submittedName>
</protein>
<dbReference type="AlphaFoldDB" id="A0A4Q0MF40"/>
<keyword evidence="2" id="KW-1185">Reference proteome</keyword>
<reference evidence="1 2" key="1">
    <citation type="submission" date="2018-12" db="EMBL/GenBank/DDBJ databases">
        <title>bacterium Hansschlegelia zhihuaiae S113.</title>
        <authorList>
            <person name="He J."/>
        </authorList>
    </citation>
    <scope>NUCLEOTIDE SEQUENCE [LARGE SCALE GENOMIC DNA]</scope>
    <source>
        <strain evidence="1 2">S 113</strain>
    </source>
</reference>
<organism evidence="1 2">
    <name type="scientific">Hansschlegelia zhihuaiae</name>
    <dbReference type="NCBI Taxonomy" id="405005"/>
    <lineage>
        <taxon>Bacteria</taxon>
        <taxon>Pseudomonadati</taxon>
        <taxon>Pseudomonadota</taxon>
        <taxon>Alphaproteobacteria</taxon>
        <taxon>Hyphomicrobiales</taxon>
        <taxon>Methylopilaceae</taxon>
        <taxon>Hansschlegelia</taxon>
    </lineage>
</organism>
<name>A0A4Q0MF40_9HYPH</name>
<accession>A0A4Q0MF40</accession>
<evidence type="ECO:0000313" key="1">
    <source>
        <dbReference type="EMBL" id="RXF72087.1"/>
    </source>
</evidence>
<proteinExistence type="predicted"/>
<dbReference type="OrthoDB" id="9948267at2"/>
<sequence>MAGRSLLSKVALVSEARVAAVVLARHGERAAAIRLLIGLDQALRDPHPRFRRFIAAQVRIVEDALGLPHEADLATPEAAHAL</sequence>